<dbReference type="Pfam" id="PF04719">
    <property type="entry name" value="TAFII28"/>
    <property type="match status" value="1"/>
</dbReference>
<dbReference type="AlphaFoldDB" id="A0A7C9DDJ4"/>
<name>A0A7C9DDJ4_OPUST</name>
<evidence type="ECO:0000256" key="6">
    <source>
        <dbReference type="ARBA" id="ARBA00023242"/>
    </source>
</evidence>
<evidence type="ECO:0000313" key="10">
    <source>
        <dbReference type="EMBL" id="MBA4639506.1"/>
    </source>
</evidence>
<comment type="similarity">
    <text evidence="2">Belongs to the TAF11 family.</text>
</comment>
<dbReference type="InterPro" id="IPR045127">
    <property type="entry name" value="TAF11-like"/>
</dbReference>
<dbReference type="GO" id="GO:0051123">
    <property type="term" value="P:RNA polymerase II preinitiation complex assembly"/>
    <property type="evidence" value="ECO:0007669"/>
    <property type="project" value="InterPro"/>
</dbReference>
<dbReference type="PANTHER" id="PTHR13218">
    <property type="entry name" value="TRANSCRIPTION INITIATION FACTOR TFIID SUBUNIT 11-RELATED"/>
    <property type="match status" value="1"/>
</dbReference>
<comment type="function">
    <text evidence="7">TAFs are components of the transcription factor IID (TFIID) complex that is essential for mediating regulation of RNA polymerase transcription.</text>
</comment>
<dbReference type="InterPro" id="IPR006809">
    <property type="entry name" value="TAFII28_dom"/>
</dbReference>
<dbReference type="EMBL" id="GISG01114144">
    <property type="protein sequence ID" value="MBA4639507.1"/>
    <property type="molecule type" value="Transcribed_RNA"/>
</dbReference>
<evidence type="ECO:0000256" key="1">
    <source>
        <dbReference type="ARBA" id="ARBA00004123"/>
    </source>
</evidence>
<evidence type="ECO:0000256" key="7">
    <source>
        <dbReference type="ARBA" id="ARBA00058775"/>
    </source>
</evidence>
<feature type="region of interest" description="Disordered" evidence="8">
    <location>
        <begin position="1"/>
        <end position="103"/>
    </location>
</feature>
<dbReference type="CDD" id="cd08048">
    <property type="entry name" value="HFD_TAF11"/>
    <property type="match status" value="1"/>
</dbReference>
<dbReference type="InterPro" id="IPR009072">
    <property type="entry name" value="Histone-fold"/>
</dbReference>
<reference evidence="10" key="1">
    <citation type="journal article" date="2013" name="J. Plant Res.">
        <title>Effect of fungi and light on seed germination of three Opuntia species from semiarid lands of central Mexico.</title>
        <authorList>
            <person name="Delgado-Sanchez P."/>
            <person name="Jimenez-Bremont J.F."/>
            <person name="Guerrero-Gonzalez Mde L."/>
            <person name="Flores J."/>
        </authorList>
    </citation>
    <scope>NUCLEOTIDE SEQUENCE</scope>
    <source>
        <tissue evidence="10">Cladode</tissue>
    </source>
</reference>
<dbReference type="GO" id="GO:0016251">
    <property type="term" value="F:RNA polymerase II general transcription initiation factor activity"/>
    <property type="evidence" value="ECO:0007669"/>
    <property type="project" value="TreeGrafter"/>
</dbReference>
<evidence type="ECO:0000256" key="4">
    <source>
        <dbReference type="ARBA" id="ARBA00023159"/>
    </source>
</evidence>
<dbReference type="PANTHER" id="PTHR13218:SF8">
    <property type="entry name" value="TRANSCRIPTION INITIATION FACTOR TFIID SUBUNIT 11"/>
    <property type="match status" value="1"/>
</dbReference>
<dbReference type="FunFam" id="1.10.20.10:FF:000055">
    <property type="entry name" value="Transcription initiation factor TFIID subunit 11"/>
    <property type="match status" value="1"/>
</dbReference>
<proteinExistence type="inferred from homology"/>
<keyword evidence="5" id="KW-0804">Transcription</keyword>
<organism evidence="10">
    <name type="scientific">Opuntia streptacantha</name>
    <name type="common">Prickly pear cactus</name>
    <name type="synonym">Opuntia cardona</name>
    <dbReference type="NCBI Taxonomy" id="393608"/>
    <lineage>
        <taxon>Eukaryota</taxon>
        <taxon>Viridiplantae</taxon>
        <taxon>Streptophyta</taxon>
        <taxon>Embryophyta</taxon>
        <taxon>Tracheophyta</taxon>
        <taxon>Spermatophyta</taxon>
        <taxon>Magnoliopsida</taxon>
        <taxon>eudicotyledons</taxon>
        <taxon>Gunneridae</taxon>
        <taxon>Pentapetalae</taxon>
        <taxon>Caryophyllales</taxon>
        <taxon>Cactineae</taxon>
        <taxon>Cactaceae</taxon>
        <taxon>Opuntioideae</taxon>
        <taxon>Opuntia</taxon>
    </lineage>
</organism>
<keyword evidence="3" id="KW-0805">Transcription regulation</keyword>
<evidence type="ECO:0000256" key="3">
    <source>
        <dbReference type="ARBA" id="ARBA00023015"/>
    </source>
</evidence>
<reference evidence="10" key="2">
    <citation type="submission" date="2020-07" db="EMBL/GenBank/DDBJ databases">
        <authorList>
            <person name="Vera ALvarez R."/>
            <person name="Arias-Moreno D.M."/>
            <person name="Jimenez-Jacinto V."/>
            <person name="Jimenez-Bremont J.F."/>
            <person name="Swaminathan K."/>
            <person name="Moose S.P."/>
            <person name="Guerrero-Gonzalez M.L."/>
            <person name="Marino-Ramirez L."/>
            <person name="Landsman D."/>
            <person name="Rodriguez-Kessler M."/>
            <person name="Delgado-Sanchez P."/>
        </authorList>
    </citation>
    <scope>NUCLEOTIDE SEQUENCE</scope>
    <source>
        <tissue evidence="10">Cladode</tissue>
    </source>
</reference>
<evidence type="ECO:0000259" key="9">
    <source>
        <dbReference type="Pfam" id="PF04719"/>
    </source>
</evidence>
<dbReference type="GO" id="GO:0005669">
    <property type="term" value="C:transcription factor TFIID complex"/>
    <property type="evidence" value="ECO:0007669"/>
    <property type="project" value="InterPro"/>
</dbReference>
<accession>A0A7C9DDJ4</accession>
<comment type="subcellular location">
    <subcellularLocation>
        <location evidence="1">Nucleus</location>
    </subcellularLocation>
</comment>
<dbReference type="SUPFAM" id="SSF47113">
    <property type="entry name" value="Histone-fold"/>
    <property type="match status" value="1"/>
</dbReference>
<evidence type="ECO:0000256" key="5">
    <source>
        <dbReference type="ARBA" id="ARBA00023163"/>
    </source>
</evidence>
<sequence>MKQSKDPFEAAFVEQDESPPESPVAGNDIDTQVAGASVTDVNQPEDEDMDASGQPSIATASAPPVASTKITQPNHKTKDEDEEEEEENMDVELRKFPSSGDPDKMAIMQTILSQFTEGQMSRYESFRRSGFQKSNMKRLLVSITGSQKISVPMTIVVSGIAKMFVGELVETARLVMNERKDSGPIRPCHIREAYRRLKLEGKVPRRSVPRLFC</sequence>
<keyword evidence="4" id="KW-0010">Activator</keyword>
<keyword evidence="6" id="KW-0539">Nucleus</keyword>
<dbReference type="Gene3D" id="1.10.20.10">
    <property type="entry name" value="Histone, subunit A"/>
    <property type="match status" value="1"/>
</dbReference>
<feature type="compositionally biased region" description="Acidic residues" evidence="8">
    <location>
        <begin position="80"/>
        <end position="90"/>
    </location>
</feature>
<dbReference type="EMBL" id="GISG01114145">
    <property type="protein sequence ID" value="MBA4639508.1"/>
    <property type="molecule type" value="Transcribed_RNA"/>
</dbReference>
<dbReference type="GO" id="GO:0046982">
    <property type="term" value="F:protein heterodimerization activity"/>
    <property type="evidence" value="ECO:0007669"/>
    <property type="project" value="InterPro"/>
</dbReference>
<feature type="domain" description="TAFII28-like protein" evidence="9">
    <location>
        <begin position="111"/>
        <end position="196"/>
    </location>
</feature>
<evidence type="ECO:0000256" key="2">
    <source>
        <dbReference type="ARBA" id="ARBA00009788"/>
    </source>
</evidence>
<protein>
    <recommendedName>
        <fullName evidence="9">TAFII28-like protein domain-containing protein</fullName>
    </recommendedName>
</protein>
<evidence type="ECO:0000256" key="8">
    <source>
        <dbReference type="SAM" id="MobiDB-lite"/>
    </source>
</evidence>
<dbReference type="EMBL" id="GISG01114143">
    <property type="protein sequence ID" value="MBA4639506.1"/>
    <property type="molecule type" value="Transcribed_RNA"/>
</dbReference>